<keyword evidence="1" id="KW-0805">Transcription regulation</keyword>
<accession>A0A931I0S5</accession>
<dbReference type="Pfam" id="PF00440">
    <property type="entry name" value="TetR_N"/>
    <property type="match status" value="1"/>
</dbReference>
<protein>
    <submittedName>
        <fullName evidence="6">TetR family transcriptional regulator</fullName>
    </submittedName>
</protein>
<dbReference type="PANTHER" id="PTHR30055">
    <property type="entry name" value="HTH-TYPE TRANSCRIPTIONAL REGULATOR RUTR"/>
    <property type="match status" value="1"/>
</dbReference>
<keyword evidence="7" id="KW-1185">Reference proteome</keyword>
<keyword evidence="2 4" id="KW-0238">DNA-binding</keyword>
<dbReference type="Pfam" id="PF17935">
    <property type="entry name" value="TetR_C_27"/>
    <property type="match status" value="1"/>
</dbReference>
<dbReference type="SUPFAM" id="SSF46689">
    <property type="entry name" value="Homeodomain-like"/>
    <property type="match status" value="1"/>
</dbReference>
<evidence type="ECO:0000256" key="3">
    <source>
        <dbReference type="ARBA" id="ARBA00023163"/>
    </source>
</evidence>
<sequence>MRAAVRGRADPDEVRARIIEVAEVLFRSIGYQKTSMADIAAELKMSPANLYRFFPSKLALVEQICARVTGEIQAVAWRIARSNGSASEKLERFVVELHRHNKTVLLKDRRLHDMVSIAMVENWQSIERHIEQMRGVVESIIREGVESGEFKVADPAAMAHVVKSSFVAFLHPQLLEQCFHEDMEPLARGVARLVVKGLRAGD</sequence>
<dbReference type="InterPro" id="IPR009057">
    <property type="entry name" value="Homeodomain-like_sf"/>
</dbReference>
<evidence type="ECO:0000313" key="7">
    <source>
        <dbReference type="Proteomes" id="UP000631694"/>
    </source>
</evidence>
<dbReference type="InterPro" id="IPR041478">
    <property type="entry name" value="TetR_C_27"/>
</dbReference>
<keyword evidence="3" id="KW-0804">Transcription</keyword>
<reference evidence="6" key="1">
    <citation type="submission" date="2020-12" db="EMBL/GenBank/DDBJ databases">
        <title>Methylobrevis albus sp. nov., isolated from fresh water lack sediment.</title>
        <authorList>
            <person name="Zou Q."/>
        </authorList>
    </citation>
    <scope>NUCLEOTIDE SEQUENCE</scope>
    <source>
        <strain evidence="6">L22</strain>
    </source>
</reference>
<dbReference type="PROSITE" id="PS50977">
    <property type="entry name" value="HTH_TETR_2"/>
    <property type="match status" value="1"/>
</dbReference>
<evidence type="ECO:0000256" key="4">
    <source>
        <dbReference type="PROSITE-ProRule" id="PRU00335"/>
    </source>
</evidence>
<dbReference type="AlphaFoldDB" id="A0A931I0S5"/>
<name>A0A931I0S5_9HYPH</name>
<dbReference type="InterPro" id="IPR001647">
    <property type="entry name" value="HTH_TetR"/>
</dbReference>
<dbReference type="RefSeq" id="WP_197310251.1">
    <property type="nucleotide sequence ID" value="NZ_JADZLT010000041.1"/>
</dbReference>
<evidence type="ECO:0000313" key="6">
    <source>
        <dbReference type="EMBL" id="MBH0237151.1"/>
    </source>
</evidence>
<evidence type="ECO:0000256" key="2">
    <source>
        <dbReference type="ARBA" id="ARBA00023125"/>
    </source>
</evidence>
<proteinExistence type="predicted"/>
<organism evidence="6 7">
    <name type="scientific">Methylobrevis albus</name>
    <dbReference type="NCBI Taxonomy" id="2793297"/>
    <lineage>
        <taxon>Bacteria</taxon>
        <taxon>Pseudomonadati</taxon>
        <taxon>Pseudomonadota</taxon>
        <taxon>Alphaproteobacteria</taxon>
        <taxon>Hyphomicrobiales</taxon>
        <taxon>Pleomorphomonadaceae</taxon>
        <taxon>Methylobrevis</taxon>
    </lineage>
</organism>
<dbReference type="GO" id="GO:0003700">
    <property type="term" value="F:DNA-binding transcription factor activity"/>
    <property type="evidence" value="ECO:0007669"/>
    <property type="project" value="TreeGrafter"/>
</dbReference>
<dbReference type="PANTHER" id="PTHR30055:SF151">
    <property type="entry name" value="TRANSCRIPTIONAL REGULATORY PROTEIN"/>
    <property type="match status" value="1"/>
</dbReference>
<dbReference type="EMBL" id="JADZLT010000041">
    <property type="protein sequence ID" value="MBH0237151.1"/>
    <property type="molecule type" value="Genomic_DNA"/>
</dbReference>
<comment type="caution">
    <text evidence="6">The sequence shown here is derived from an EMBL/GenBank/DDBJ whole genome shotgun (WGS) entry which is preliminary data.</text>
</comment>
<evidence type="ECO:0000256" key="1">
    <source>
        <dbReference type="ARBA" id="ARBA00023015"/>
    </source>
</evidence>
<evidence type="ECO:0000259" key="5">
    <source>
        <dbReference type="PROSITE" id="PS50977"/>
    </source>
</evidence>
<dbReference type="InterPro" id="IPR036271">
    <property type="entry name" value="Tet_transcr_reg_TetR-rel_C_sf"/>
</dbReference>
<dbReference type="SUPFAM" id="SSF48498">
    <property type="entry name" value="Tetracyclin repressor-like, C-terminal domain"/>
    <property type="match status" value="1"/>
</dbReference>
<dbReference type="InterPro" id="IPR050109">
    <property type="entry name" value="HTH-type_TetR-like_transc_reg"/>
</dbReference>
<dbReference type="Proteomes" id="UP000631694">
    <property type="component" value="Unassembled WGS sequence"/>
</dbReference>
<gene>
    <name evidence="6" type="ORF">I5731_04900</name>
</gene>
<dbReference type="GO" id="GO:0000976">
    <property type="term" value="F:transcription cis-regulatory region binding"/>
    <property type="evidence" value="ECO:0007669"/>
    <property type="project" value="TreeGrafter"/>
</dbReference>
<feature type="domain" description="HTH tetR-type" evidence="5">
    <location>
        <begin position="12"/>
        <end position="72"/>
    </location>
</feature>
<feature type="DNA-binding region" description="H-T-H motif" evidence="4">
    <location>
        <begin position="35"/>
        <end position="54"/>
    </location>
</feature>
<dbReference type="Gene3D" id="1.10.357.10">
    <property type="entry name" value="Tetracycline Repressor, domain 2"/>
    <property type="match status" value="1"/>
</dbReference>
<dbReference type="PRINTS" id="PR00455">
    <property type="entry name" value="HTHTETR"/>
</dbReference>